<sequence>MSGNILWKFLLTAAIIFWCVMSITPLQDRPFEDYIVAQVTADQADFNDVLQRAQARVDAGESPTLFIALRDLGVEEAIDFAKFFPQINVADIANQAKRNDILLKHILKKAQSQLRLGLDLKGGVGVTLKIDESAMSELSQFEQAEQLKDAISIMAERLDGMGVAEPVIRARGDNAIEIQLAGLSTKDNPEVIDSVKKPARLEFRSVHPELTPDTTPANRYPVGYEVLAEEIEDFRTGETYERRQFVKLIPEATGEIVDDAFASQTQAGGFQINLVMTSEGADVFRSVTERMVGQPLAIVLDGKLYSAPTIQGVLSKNAQITGNFSQREAIELANVLNNPLAVELRVDEMYEVGPTMAAGARDSSISAAKWGAIAVIGFMIVYYFLGGLVAVVSALINVVIVLGVLASLGATLTLPGVAALVLTLGMGVDANILIFERLREELRAGKSIKNATAGAFEKVTSTIVDANVTTLITASILIWLGTGPVKGFGVTLAIGICASIFCALIVTRFMVDFLVHRMGVSSILGLEMFGEKQFDFFKFRKPAFVASWLLVLAGVISVVIHHDNILGKDFTGGDEMTVNYAQQVEIGDIMQVVEERELGDVTAHYQSLIGEDREVLKIQTPFDQARPTLATLQSAFPDAAFEEAGINQIGASVSKNIQWNALISVLAALIGILLYVALRFEVGYGIGAVVATIHDVLMTIGIFVICGELGIFVSGQFTAPMLAAILMIVGYSINDTIVAFDRIREELELNPGMDLRNLINLSISRVFSRTLLTSITTLLAALSLYVFGAGVINDLSFVFIVGILTGTFSSIFIASPVFYWWHKGDRRHVEERQLTPKRYEWESQKEEA</sequence>
<dbReference type="Gene3D" id="1.20.1640.10">
    <property type="entry name" value="Multidrug efflux transporter AcrB transmembrane domain"/>
    <property type="match status" value="2"/>
</dbReference>
<feature type="transmembrane region" description="Helical" evidence="9">
    <location>
        <begin position="798"/>
        <end position="821"/>
    </location>
</feature>
<evidence type="ECO:0000256" key="2">
    <source>
        <dbReference type="ARBA" id="ARBA00022448"/>
    </source>
</evidence>
<keyword evidence="7 9" id="KW-0811">Translocation</keyword>
<evidence type="ECO:0000256" key="3">
    <source>
        <dbReference type="ARBA" id="ARBA00022475"/>
    </source>
</evidence>
<evidence type="ECO:0000256" key="4">
    <source>
        <dbReference type="ARBA" id="ARBA00022692"/>
    </source>
</evidence>
<evidence type="ECO:0000259" key="11">
    <source>
        <dbReference type="Pfam" id="PF02355"/>
    </source>
</evidence>
<comment type="similarity">
    <text evidence="10">Belongs to the SecD/SecF family. SecF subfamily.</text>
</comment>
<feature type="transmembrane region" description="Helical" evidence="9">
    <location>
        <begin position="459"/>
        <end position="481"/>
    </location>
</feature>
<feature type="transmembrane region" description="Helical" evidence="9">
    <location>
        <begin position="684"/>
        <end position="705"/>
    </location>
</feature>
<organism evidence="14 15">
    <name type="scientific">Thalassobacterium sedimentorum</name>
    <dbReference type="NCBI Taxonomy" id="3041258"/>
    <lineage>
        <taxon>Bacteria</taxon>
        <taxon>Pseudomonadati</taxon>
        <taxon>Verrucomicrobiota</taxon>
        <taxon>Opitutia</taxon>
        <taxon>Puniceicoccales</taxon>
        <taxon>Coraliomargaritaceae</taxon>
        <taxon>Thalassobacterium</taxon>
    </lineage>
</organism>
<reference evidence="14 15" key="1">
    <citation type="submission" date="2023-04" db="EMBL/GenBank/DDBJ databases">
        <title>A novel bacteria isolated from coastal sediment.</title>
        <authorList>
            <person name="Liu X.-J."/>
            <person name="Du Z.-J."/>
        </authorList>
    </citation>
    <scope>NUCLEOTIDE SEQUENCE [LARGE SCALE GENOMIC DNA]</scope>
    <source>
        <strain evidence="14 15">SDUM461004</strain>
    </source>
</reference>
<accession>A0ABU1AJ33</accession>
<dbReference type="SUPFAM" id="SSF82866">
    <property type="entry name" value="Multidrug efflux transporter AcrB transmembrane domain"/>
    <property type="match status" value="2"/>
</dbReference>
<dbReference type="EMBL" id="JARXIC010000015">
    <property type="protein sequence ID" value="MDQ8194831.1"/>
    <property type="molecule type" value="Genomic_DNA"/>
</dbReference>
<feature type="domain" description="Protein export membrane protein SecD/SecF C-terminal" evidence="11">
    <location>
        <begin position="640"/>
        <end position="823"/>
    </location>
</feature>
<dbReference type="HAMAP" id="MF_01463_B">
    <property type="entry name" value="SecD_B"/>
    <property type="match status" value="1"/>
</dbReference>
<dbReference type="InterPro" id="IPR054384">
    <property type="entry name" value="SecDF_P1_head"/>
</dbReference>
<keyword evidence="3 9" id="KW-1003">Cell membrane</keyword>
<dbReference type="Pfam" id="PF22599">
    <property type="entry name" value="SecDF_P1_head"/>
    <property type="match status" value="1"/>
</dbReference>
<feature type="domain" description="Protein export membrane protein SecD/SecF C-terminal" evidence="11">
    <location>
        <begin position="343"/>
        <end position="507"/>
    </location>
</feature>
<dbReference type="PANTHER" id="PTHR30081:SF1">
    <property type="entry name" value="PROTEIN TRANSLOCASE SUBUNIT SECD"/>
    <property type="match status" value="1"/>
</dbReference>
<evidence type="ECO:0000256" key="7">
    <source>
        <dbReference type="ARBA" id="ARBA00023010"/>
    </source>
</evidence>
<dbReference type="Proteomes" id="UP001243717">
    <property type="component" value="Unassembled WGS sequence"/>
</dbReference>
<comment type="subunit">
    <text evidence="9">Forms a complex with SecF. Part of the essential Sec protein translocation apparatus which comprises SecA, SecYEG and auxiliary proteins SecDF. Other proteins may also be involved.</text>
</comment>
<keyword evidence="2 9" id="KW-0813">Transport</keyword>
<evidence type="ECO:0000256" key="5">
    <source>
        <dbReference type="ARBA" id="ARBA00022927"/>
    </source>
</evidence>
<gene>
    <name evidence="9 14" type="primary">secD</name>
    <name evidence="10" type="synonym">secF</name>
    <name evidence="14" type="ORF">QEH59_10370</name>
</gene>
<dbReference type="NCBIfam" id="TIGR00916">
    <property type="entry name" value="2A0604s01"/>
    <property type="match status" value="2"/>
</dbReference>
<evidence type="ECO:0000313" key="15">
    <source>
        <dbReference type="Proteomes" id="UP001243717"/>
    </source>
</evidence>
<keyword evidence="4 9" id="KW-0812">Transmembrane</keyword>
<feature type="transmembrane region" description="Helical" evidence="9">
    <location>
        <begin position="6"/>
        <end position="26"/>
    </location>
</feature>
<dbReference type="InterPro" id="IPR048634">
    <property type="entry name" value="SecD_SecF_C"/>
</dbReference>
<evidence type="ECO:0000259" key="12">
    <source>
        <dbReference type="Pfam" id="PF21760"/>
    </source>
</evidence>
<feature type="transmembrane region" description="Helical" evidence="9">
    <location>
        <begin position="657"/>
        <end position="677"/>
    </location>
</feature>
<feature type="transmembrane region" description="Helical" evidence="9">
    <location>
        <begin position="542"/>
        <end position="560"/>
    </location>
</feature>
<feature type="domain" description="Protein translocase subunit SecDF P1" evidence="12">
    <location>
        <begin position="148"/>
        <end position="207"/>
    </location>
</feature>
<comment type="caution">
    <text evidence="9">Lacks conserved residue(s) required for the propagation of feature annotation.</text>
</comment>
<dbReference type="Gene3D" id="3.30.70.3400">
    <property type="match status" value="1"/>
</dbReference>
<comment type="function">
    <text evidence="9">Part of the Sec protein translocase complex. Interacts with the SecYEG preprotein conducting channel. SecDF uses the proton motive force (PMF) to complete protein translocation after the ATP-dependent function of SecA.</text>
</comment>
<dbReference type="InterPro" id="IPR048631">
    <property type="entry name" value="SecD_1st"/>
</dbReference>
<keyword evidence="5 9" id="KW-0653">Protein transport</keyword>
<evidence type="ECO:0000256" key="9">
    <source>
        <dbReference type="HAMAP-Rule" id="MF_01463"/>
    </source>
</evidence>
<comment type="subcellular location">
    <subcellularLocation>
        <location evidence="1 9">Cell membrane</location>
        <topology evidence="1 9">Multi-pass membrane protein</topology>
    </subcellularLocation>
</comment>
<dbReference type="PRINTS" id="PR01755">
    <property type="entry name" value="SECFTRNLCASE"/>
</dbReference>
<dbReference type="PANTHER" id="PTHR30081">
    <property type="entry name" value="PROTEIN-EXPORT MEMBRANE PROTEIN SEC"/>
    <property type="match status" value="1"/>
</dbReference>
<dbReference type="HAMAP" id="MF_01464_B">
    <property type="entry name" value="SecF_B"/>
    <property type="match status" value="1"/>
</dbReference>
<evidence type="ECO:0000313" key="14">
    <source>
        <dbReference type="EMBL" id="MDQ8194831.1"/>
    </source>
</evidence>
<feature type="transmembrane region" description="Helical" evidence="9">
    <location>
        <begin position="372"/>
        <end position="405"/>
    </location>
</feature>
<dbReference type="NCBIfam" id="TIGR00966">
    <property type="entry name" value="transloc_SecF"/>
    <property type="match status" value="1"/>
</dbReference>
<keyword evidence="15" id="KW-1185">Reference proteome</keyword>
<keyword evidence="8 9" id="KW-0472">Membrane</keyword>
<evidence type="ECO:0000256" key="6">
    <source>
        <dbReference type="ARBA" id="ARBA00022989"/>
    </source>
</evidence>
<feature type="transmembrane region" description="Helical" evidence="9">
    <location>
        <begin position="487"/>
        <end position="511"/>
    </location>
</feature>
<dbReference type="RefSeq" id="WP_308985298.1">
    <property type="nucleotide sequence ID" value="NZ_JARXIC010000015.1"/>
</dbReference>
<feature type="domain" description="SecDF P1 head subdomain" evidence="13">
    <location>
        <begin position="242"/>
        <end position="337"/>
    </location>
</feature>
<dbReference type="Pfam" id="PF21760">
    <property type="entry name" value="SecD_1st"/>
    <property type="match status" value="1"/>
</dbReference>
<evidence type="ECO:0000256" key="8">
    <source>
        <dbReference type="ARBA" id="ARBA00023136"/>
    </source>
</evidence>
<dbReference type="Pfam" id="PF02355">
    <property type="entry name" value="SecD_SecF_C"/>
    <property type="match status" value="2"/>
</dbReference>
<dbReference type="InterPro" id="IPR022645">
    <property type="entry name" value="SecD/SecF_bac"/>
</dbReference>
<dbReference type="NCBIfam" id="TIGR01129">
    <property type="entry name" value="secD"/>
    <property type="match status" value="1"/>
</dbReference>
<dbReference type="Gene3D" id="3.30.1360.200">
    <property type="match status" value="1"/>
</dbReference>
<proteinExistence type="inferred from homology"/>
<dbReference type="InterPro" id="IPR022813">
    <property type="entry name" value="SecD/SecF_arch_bac"/>
</dbReference>
<keyword evidence="6 9" id="KW-1133">Transmembrane helix</keyword>
<dbReference type="InterPro" id="IPR055344">
    <property type="entry name" value="SecD_SecF_C_bact"/>
</dbReference>
<comment type="similarity">
    <text evidence="9">Belongs to the SecD/SecF family. SecD subfamily.</text>
</comment>
<evidence type="ECO:0000256" key="1">
    <source>
        <dbReference type="ARBA" id="ARBA00004651"/>
    </source>
</evidence>
<evidence type="ECO:0000256" key="10">
    <source>
        <dbReference type="HAMAP-Rule" id="MF_01464"/>
    </source>
</evidence>
<comment type="caution">
    <text evidence="14">The sequence shown here is derived from an EMBL/GenBank/DDBJ whole genome shotgun (WGS) entry which is preliminary data.</text>
</comment>
<feature type="transmembrane region" description="Helical" evidence="9">
    <location>
        <begin position="771"/>
        <end position="792"/>
    </location>
</feature>
<name>A0ABU1AJ33_9BACT</name>
<dbReference type="InterPro" id="IPR005791">
    <property type="entry name" value="SecD"/>
</dbReference>
<comment type="subunit">
    <text evidence="10">Forms a complex with SecD. Part of the essential Sec protein translocation apparatus which comprises SecA, SecYEG and auxiliary proteins SecDF. Other proteins may also be involved.</text>
</comment>
<feature type="transmembrane region" description="Helical" evidence="9">
    <location>
        <begin position="711"/>
        <end position="733"/>
    </location>
</feature>
<dbReference type="InterPro" id="IPR005665">
    <property type="entry name" value="SecF_bac"/>
</dbReference>
<evidence type="ECO:0000259" key="13">
    <source>
        <dbReference type="Pfam" id="PF22599"/>
    </source>
</evidence>
<protein>
    <recommendedName>
        <fullName evidence="9 10">Multifunctional fusion protein</fullName>
    </recommendedName>
    <domain>
        <recommendedName>
            <fullName evidence="9">Protein translocase subunit SecD</fullName>
        </recommendedName>
    </domain>
    <domain>
        <recommendedName>
            <fullName evidence="10">Protein-export membrane protein SecF</fullName>
        </recommendedName>
    </domain>
</protein>